<dbReference type="Pfam" id="PF23244">
    <property type="entry name" value="VWF"/>
    <property type="match status" value="1"/>
</dbReference>
<feature type="disulfide bond" evidence="3">
    <location>
        <begin position="125"/>
        <end position="134"/>
    </location>
</feature>
<keyword evidence="1 3" id="KW-1015">Disulfide bond</keyword>
<dbReference type="InterPro" id="IPR013111">
    <property type="entry name" value="EGF_extracell"/>
</dbReference>
<evidence type="ECO:0000256" key="3">
    <source>
        <dbReference type="PROSITE-ProRule" id="PRU00076"/>
    </source>
</evidence>
<evidence type="ECO:0000259" key="4">
    <source>
        <dbReference type="PROSITE" id="PS50026"/>
    </source>
</evidence>
<dbReference type="InterPro" id="IPR001846">
    <property type="entry name" value="VWF_type-D"/>
</dbReference>
<feature type="domain" description="EGF-like" evidence="4">
    <location>
        <begin position="8"/>
        <end position="39"/>
    </location>
</feature>
<dbReference type="Pfam" id="PF00094">
    <property type="entry name" value="VWD"/>
    <property type="match status" value="1"/>
</dbReference>
<organism evidence="6 7">
    <name type="scientific">Parthenolecanium corni</name>
    <dbReference type="NCBI Taxonomy" id="536013"/>
    <lineage>
        <taxon>Eukaryota</taxon>
        <taxon>Metazoa</taxon>
        <taxon>Ecdysozoa</taxon>
        <taxon>Arthropoda</taxon>
        <taxon>Hexapoda</taxon>
        <taxon>Insecta</taxon>
        <taxon>Pterygota</taxon>
        <taxon>Neoptera</taxon>
        <taxon>Paraneoptera</taxon>
        <taxon>Hemiptera</taxon>
        <taxon>Sternorrhyncha</taxon>
        <taxon>Coccoidea</taxon>
        <taxon>Coccidae</taxon>
        <taxon>Parthenolecanium</taxon>
    </lineage>
</organism>
<comment type="caution">
    <text evidence="3">Lacks conserved residue(s) required for the propagation of feature annotation.</text>
</comment>
<dbReference type="EMBL" id="JBBCAQ010000010">
    <property type="protein sequence ID" value="KAK7602195.1"/>
    <property type="molecule type" value="Genomic_DNA"/>
</dbReference>
<dbReference type="SUPFAM" id="SSF57567">
    <property type="entry name" value="Serine protease inhibitors"/>
    <property type="match status" value="1"/>
</dbReference>
<dbReference type="InterPro" id="IPR036084">
    <property type="entry name" value="Ser_inhib-like_sf"/>
</dbReference>
<evidence type="ECO:0000259" key="5">
    <source>
        <dbReference type="PROSITE" id="PS51233"/>
    </source>
</evidence>
<dbReference type="PROSITE" id="PS51233">
    <property type="entry name" value="VWFD"/>
    <property type="match status" value="1"/>
</dbReference>
<dbReference type="Gene3D" id="2.10.25.10">
    <property type="entry name" value="Laminin"/>
    <property type="match status" value="3"/>
</dbReference>
<dbReference type="InterPro" id="IPR000742">
    <property type="entry name" value="EGF"/>
</dbReference>
<evidence type="ECO:0000313" key="7">
    <source>
        <dbReference type="Proteomes" id="UP001367676"/>
    </source>
</evidence>
<feature type="disulfide bond" evidence="3">
    <location>
        <begin position="11"/>
        <end position="21"/>
    </location>
</feature>
<dbReference type="SUPFAM" id="SSF57196">
    <property type="entry name" value="EGF/Laminin"/>
    <property type="match status" value="2"/>
</dbReference>
<dbReference type="Pfam" id="PF01826">
    <property type="entry name" value="TIL"/>
    <property type="match status" value="1"/>
</dbReference>
<keyword evidence="2" id="KW-0325">Glycoprotein</keyword>
<dbReference type="PROSITE" id="PS50026">
    <property type="entry name" value="EGF_3"/>
    <property type="match status" value="2"/>
</dbReference>
<dbReference type="Proteomes" id="UP001367676">
    <property type="component" value="Unassembled WGS sequence"/>
</dbReference>
<keyword evidence="7" id="KW-1185">Reference proteome</keyword>
<dbReference type="SMART" id="SM00181">
    <property type="entry name" value="EGF"/>
    <property type="match status" value="2"/>
</dbReference>
<proteinExistence type="predicted"/>
<dbReference type="PROSITE" id="PS00022">
    <property type="entry name" value="EGF_1"/>
    <property type="match status" value="2"/>
</dbReference>
<name>A0AAN9Y992_9HEMI</name>
<sequence>MLPPANCQPKCDPPCSNGGICVLPNTCQCPTNYYGPTCEIKNMPCASLPPLTNFAHRKCNEKKCVVTCLAGRVFPDGSTSVEMICDDGQWKLSKSTWDTLPDCQAVCTPQCLNGGKCIGKNNCMCPEEFRGPYCQYHVSQCDPSKLNFNGGYNCTGDEEVSACHLSCPPNSSPSRPLEPVYICSYSEGIYQPNNIPQCEYDDGKPSVVVSATGQKLSIPSQLTDLKVEIASGNSIAIQLPAIETYLIWNLEDELQIDTSEKFSNRTGGLCGKRDSVLPADWRSHVISSVVNNLGERCEREIEPENTLSESDIQVVKSISQRFVTETLFQACLSKVSKSEFVAALEWTYTQCTKSNRQECVCQFYSKFVQHCNQILGNFEVDWREKFDCSLKCPVDQIYTNCVPISQPTCTSQEVASNPIKKYCKEGCMCSPGTVLHEGECIDKNVCPCIYGGKFYEPNSVIPKDCNKCTCSGGKWICTDEICKAECLIFGDSHYRTFDGKKFDFSGFCSYKLLITDDVTIETQNAACNKCAALIK</sequence>
<dbReference type="InterPro" id="IPR001007">
    <property type="entry name" value="VWF_dom"/>
</dbReference>
<evidence type="ECO:0000256" key="2">
    <source>
        <dbReference type="ARBA" id="ARBA00023180"/>
    </source>
</evidence>
<gene>
    <name evidence="6" type="ORF">V9T40_009636</name>
</gene>
<dbReference type="PANTHER" id="PTHR11339:SF402">
    <property type="entry name" value="VWFD DOMAIN-CONTAINING PROTEIN"/>
    <property type="match status" value="1"/>
</dbReference>
<reference evidence="6 7" key="1">
    <citation type="submission" date="2024-03" db="EMBL/GenBank/DDBJ databases">
        <title>Adaptation during the transition from Ophiocordyceps entomopathogen to insect associate is accompanied by gene loss and intensified selection.</title>
        <authorList>
            <person name="Ward C.M."/>
            <person name="Onetto C.A."/>
            <person name="Borneman A.R."/>
        </authorList>
    </citation>
    <scope>NUCLEOTIDE SEQUENCE [LARGE SCALE GENOMIC DNA]</scope>
    <source>
        <strain evidence="6">AWRI1</strain>
        <tissue evidence="6">Single Adult Female</tissue>
    </source>
</reference>
<feature type="disulfide bond" evidence="3">
    <location>
        <begin position="29"/>
        <end position="38"/>
    </location>
</feature>
<dbReference type="SMART" id="SM00215">
    <property type="entry name" value="VWC_out"/>
    <property type="match status" value="1"/>
</dbReference>
<feature type="disulfide bond" evidence="3">
    <location>
        <begin position="107"/>
        <end position="117"/>
    </location>
</feature>
<feature type="domain" description="EGF-like" evidence="4">
    <location>
        <begin position="104"/>
        <end position="135"/>
    </location>
</feature>
<keyword evidence="3" id="KW-0245">EGF-like domain</keyword>
<dbReference type="InterPro" id="IPR050780">
    <property type="entry name" value="Mucin_vWF_Thrombospondin_sf"/>
</dbReference>
<dbReference type="InterPro" id="IPR002919">
    <property type="entry name" value="TIL_dom"/>
</dbReference>
<evidence type="ECO:0000313" key="6">
    <source>
        <dbReference type="EMBL" id="KAK7602195.1"/>
    </source>
</evidence>
<dbReference type="Pfam" id="PF07974">
    <property type="entry name" value="EGF_2"/>
    <property type="match status" value="1"/>
</dbReference>
<comment type="caution">
    <text evidence="6">The sequence shown here is derived from an EMBL/GenBank/DDBJ whole genome shotgun (WGS) entry which is preliminary data.</text>
</comment>
<accession>A0AAN9Y992</accession>
<dbReference type="AlphaFoldDB" id="A0AAN9Y992"/>
<feature type="domain" description="VWFD" evidence="5">
    <location>
        <begin position="484"/>
        <end position="535"/>
    </location>
</feature>
<evidence type="ECO:0000256" key="1">
    <source>
        <dbReference type="ARBA" id="ARBA00023157"/>
    </source>
</evidence>
<dbReference type="CDD" id="cd19941">
    <property type="entry name" value="TIL"/>
    <property type="match status" value="1"/>
</dbReference>
<dbReference type="PANTHER" id="PTHR11339">
    <property type="entry name" value="EXTRACELLULAR MATRIX GLYCOPROTEIN RELATED"/>
    <property type="match status" value="1"/>
</dbReference>
<protein>
    <submittedName>
        <fullName evidence="6">Uncharacterized protein</fullName>
    </submittedName>
</protein>